<dbReference type="PRINTS" id="PR00035">
    <property type="entry name" value="HTHGNTR"/>
</dbReference>
<dbReference type="PROSITE" id="PS50949">
    <property type="entry name" value="HTH_GNTR"/>
    <property type="match status" value="1"/>
</dbReference>
<dbReference type="CDD" id="cd07377">
    <property type="entry name" value="WHTH_GntR"/>
    <property type="match status" value="1"/>
</dbReference>
<dbReference type="InterPro" id="IPR011663">
    <property type="entry name" value="UTRA"/>
</dbReference>
<accession>A0A1D8GQI9</accession>
<gene>
    <name evidence="5" type="ORF">Gferi_19130</name>
</gene>
<dbReference type="PANTHER" id="PTHR44846">
    <property type="entry name" value="MANNOSYL-D-GLYCERATE TRANSPORT/METABOLISM SYSTEM REPRESSOR MNGR-RELATED"/>
    <property type="match status" value="1"/>
</dbReference>
<reference evidence="5 6" key="1">
    <citation type="submission" date="2016-09" db="EMBL/GenBank/DDBJ databases">
        <title>Genomic analysis reveals versatility of anaerobic energy metabolism of Geosporobacter ferrireducens IRF9 of phylum Firmicutes.</title>
        <authorList>
            <person name="Kim S.-J."/>
        </authorList>
    </citation>
    <scope>NUCLEOTIDE SEQUENCE [LARGE SCALE GENOMIC DNA]</scope>
    <source>
        <strain evidence="5 6">IRF9</strain>
    </source>
</reference>
<sequence>MSLLNHAKGAPPLYYQIKEFIKEKIENDEYSSGDTIPTEIELQKMFGVSRITVRQAINDLVNEGYVCKMRGKGTVVASSKIEEPLNRIMSYTEEMKLRGFNPVTKLVKVSIVKANKFIANHLELSSKDEVYKIERLRCADDSPMVFFTTYLSKELSLPLDESEYMGSLYELLKKNNNIEVVGAKEYFEAAAADEQVSSLLEVGLYAPVLKRTRISYDMNGKVIEYSICYYRADKYKYSVEIGSTP</sequence>
<dbReference type="AlphaFoldDB" id="A0A1D8GQI9"/>
<keyword evidence="2" id="KW-0238">DNA-binding</keyword>
<dbReference type="KEGG" id="gfe:Gferi_19130"/>
<dbReference type="InterPro" id="IPR000524">
    <property type="entry name" value="Tscrpt_reg_HTH_GntR"/>
</dbReference>
<dbReference type="GO" id="GO:0003700">
    <property type="term" value="F:DNA-binding transcription factor activity"/>
    <property type="evidence" value="ECO:0007669"/>
    <property type="project" value="InterPro"/>
</dbReference>
<proteinExistence type="predicted"/>
<evidence type="ECO:0000259" key="4">
    <source>
        <dbReference type="PROSITE" id="PS50949"/>
    </source>
</evidence>
<keyword evidence="3" id="KW-0804">Transcription</keyword>
<dbReference type="SUPFAM" id="SSF64288">
    <property type="entry name" value="Chorismate lyase-like"/>
    <property type="match status" value="1"/>
</dbReference>
<keyword evidence="1" id="KW-0805">Transcription regulation</keyword>
<dbReference type="SMART" id="SM00345">
    <property type="entry name" value="HTH_GNTR"/>
    <property type="match status" value="1"/>
</dbReference>
<organism evidence="5 6">
    <name type="scientific">Geosporobacter ferrireducens</name>
    <dbReference type="NCBI Taxonomy" id="1424294"/>
    <lineage>
        <taxon>Bacteria</taxon>
        <taxon>Bacillati</taxon>
        <taxon>Bacillota</taxon>
        <taxon>Clostridia</taxon>
        <taxon>Peptostreptococcales</taxon>
        <taxon>Thermotaleaceae</taxon>
        <taxon>Geosporobacter</taxon>
    </lineage>
</organism>
<dbReference type="InterPro" id="IPR036388">
    <property type="entry name" value="WH-like_DNA-bd_sf"/>
</dbReference>
<dbReference type="PANTHER" id="PTHR44846:SF1">
    <property type="entry name" value="MANNOSYL-D-GLYCERATE TRANSPORT_METABOLISM SYSTEM REPRESSOR MNGR-RELATED"/>
    <property type="match status" value="1"/>
</dbReference>
<dbReference type="SMART" id="SM00866">
    <property type="entry name" value="UTRA"/>
    <property type="match status" value="1"/>
</dbReference>
<dbReference type="Proteomes" id="UP000095743">
    <property type="component" value="Chromosome"/>
</dbReference>
<dbReference type="Pfam" id="PF07702">
    <property type="entry name" value="UTRA"/>
    <property type="match status" value="1"/>
</dbReference>
<name>A0A1D8GQI9_9FIRM</name>
<feature type="domain" description="HTH gntR-type" evidence="4">
    <location>
        <begin position="11"/>
        <end position="79"/>
    </location>
</feature>
<evidence type="ECO:0000313" key="6">
    <source>
        <dbReference type="Proteomes" id="UP000095743"/>
    </source>
</evidence>
<evidence type="ECO:0000256" key="2">
    <source>
        <dbReference type="ARBA" id="ARBA00023125"/>
    </source>
</evidence>
<dbReference type="FunFam" id="1.10.10.10:FF:000079">
    <property type="entry name" value="GntR family transcriptional regulator"/>
    <property type="match status" value="1"/>
</dbReference>
<evidence type="ECO:0000256" key="3">
    <source>
        <dbReference type="ARBA" id="ARBA00023163"/>
    </source>
</evidence>
<dbReference type="EMBL" id="CP017269">
    <property type="protein sequence ID" value="AOT73212.1"/>
    <property type="molecule type" value="Genomic_DNA"/>
</dbReference>
<evidence type="ECO:0000256" key="1">
    <source>
        <dbReference type="ARBA" id="ARBA00023015"/>
    </source>
</evidence>
<dbReference type="SUPFAM" id="SSF46785">
    <property type="entry name" value="Winged helix' DNA-binding domain"/>
    <property type="match status" value="1"/>
</dbReference>
<dbReference type="STRING" id="1424294.Gferi_19130"/>
<keyword evidence="6" id="KW-1185">Reference proteome</keyword>
<dbReference type="InterPro" id="IPR036390">
    <property type="entry name" value="WH_DNA-bd_sf"/>
</dbReference>
<dbReference type="GO" id="GO:0045892">
    <property type="term" value="P:negative regulation of DNA-templated transcription"/>
    <property type="evidence" value="ECO:0007669"/>
    <property type="project" value="TreeGrafter"/>
</dbReference>
<dbReference type="Gene3D" id="3.40.1410.10">
    <property type="entry name" value="Chorismate lyase-like"/>
    <property type="match status" value="1"/>
</dbReference>
<evidence type="ECO:0000313" key="5">
    <source>
        <dbReference type="EMBL" id="AOT73212.1"/>
    </source>
</evidence>
<dbReference type="GO" id="GO:0003677">
    <property type="term" value="F:DNA binding"/>
    <property type="evidence" value="ECO:0007669"/>
    <property type="project" value="UniProtKB-KW"/>
</dbReference>
<protein>
    <recommendedName>
        <fullName evidence="4">HTH gntR-type domain-containing protein</fullName>
    </recommendedName>
</protein>
<dbReference type="InterPro" id="IPR050679">
    <property type="entry name" value="Bact_HTH_transcr_reg"/>
</dbReference>
<dbReference type="Pfam" id="PF00392">
    <property type="entry name" value="GntR"/>
    <property type="match status" value="1"/>
</dbReference>
<dbReference type="InterPro" id="IPR028978">
    <property type="entry name" value="Chorismate_lyase_/UTRA_dom_sf"/>
</dbReference>
<dbReference type="Gene3D" id="1.10.10.10">
    <property type="entry name" value="Winged helix-like DNA-binding domain superfamily/Winged helix DNA-binding domain"/>
    <property type="match status" value="1"/>
</dbReference>